<feature type="transmembrane region" description="Helical" evidence="4">
    <location>
        <begin position="210"/>
        <end position="228"/>
    </location>
</feature>
<dbReference type="AlphaFoldDB" id="A0A212KCX5"/>
<dbReference type="Gene3D" id="1.20.1250.20">
    <property type="entry name" value="MFS general substrate transporter like domains"/>
    <property type="match status" value="1"/>
</dbReference>
<dbReference type="InterPro" id="IPR036259">
    <property type="entry name" value="MFS_trans_sf"/>
</dbReference>
<name>A0A212KCX5_9PROT</name>
<organism evidence="5">
    <name type="scientific">uncultured Alphaproteobacteria bacterium</name>
    <dbReference type="NCBI Taxonomy" id="91750"/>
    <lineage>
        <taxon>Bacteria</taxon>
        <taxon>Pseudomonadati</taxon>
        <taxon>Pseudomonadota</taxon>
        <taxon>Alphaproteobacteria</taxon>
        <taxon>environmental samples</taxon>
    </lineage>
</organism>
<evidence type="ECO:0000256" key="3">
    <source>
        <dbReference type="ARBA" id="ARBA00023136"/>
    </source>
</evidence>
<dbReference type="InterPro" id="IPR050327">
    <property type="entry name" value="Proton-linked_MCT"/>
</dbReference>
<feature type="transmembrane region" description="Helical" evidence="4">
    <location>
        <begin position="99"/>
        <end position="123"/>
    </location>
</feature>
<dbReference type="GO" id="GO:0022857">
    <property type="term" value="F:transmembrane transporter activity"/>
    <property type="evidence" value="ECO:0007669"/>
    <property type="project" value="InterPro"/>
</dbReference>
<feature type="transmembrane region" description="Helical" evidence="4">
    <location>
        <begin position="165"/>
        <end position="183"/>
    </location>
</feature>
<reference evidence="5" key="1">
    <citation type="submission" date="2016-04" db="EMBL/GenBank/DDBJ databases">
        <authorList>
            <person name="Evans L.H."/>
            <person name="Alamgir A."/>
            <person name="Owens N."/>
            <person name="Weber N.D."/>
            <person name="Virtaneva K."/>
            <person name="Barbian K."/>
            <person name="Babar A."/>
            <person name="Rosenke K."/>
        </authorList>
    </citation>
    <scope>NUCLEOTIDE SEQUENCE</scope>
    <source>
        <strain evidence="5">86</strain>
    </source>
</reference>
<evidence type="ECO:0000313" key="5">
    <source>
        <dbReference type="EMBL" id="SBW09546.1"/>
    </source>
</evidence>
<feature type="transmembrane region" description="Helical" evidence="4">
    <location>
        <begin position="234"/>
        <end position="256"/>
    </location>
</feature>
<evidence type="ECO:0000256" key="4">
    <source>
        <dbReference type="SAM" id="Phobius"/>
    </source>
</evidence>
<dbReference type="EMBL" id="FLUO01000001">
    <property type="protein sequence ID" value="SBW09546.1"/>
    <property type="molecule type" value="Genomic_DNA"/>
</dbReference>
<evidence type="ECO:0000256" key="2">
    <source>
        <dbReference type="ARBA" id="ARBA00022989"/>
    </source>
</evidence>
<protein>
    <recommendedName>
        <fullName evidence="6">MFS transporter</fullName>
    </recommendedName>
</protein>
<accession>A0A212KCX5</accession>
<sequence length="393" mass="40774">MTGTRRTVAIFCLGLSQLLHWGLSYYLIGGFGGRIGADLGWSHAKIYSGFSLALLVMGVLSTPIGRAIDRHGGRMPMSIGAALAALGCLGLMVCRDYWLYLLAWTALGAAMRLTLYDAAFAALAKAFGSGAKRPISQITLLGGLASTVFWPFGNWLAEGWGWRTAMLVYAAIALASIPLFLTLPKTPRPAPAASAAAETDAPPAPPPSRAAALLYAFTVAGLNFLNAAMSAHMIALLSGLGLALATAVWVASLRGIGQSSARLAEVLFGGRLNPLDLHLGAALGLPVSFLAGLLSGDWIVAAVVYCVLYGASNGLMSITRGTLPLVLFDPRTYGATVGRLLTPGFVLAAAAPSAFAALIDAFGPRAAMATAVVLALSITAAAAVLRRRFYRPV</sequence>
<evidence type="ECO:0008006" key="6">
    <source>
        <dbReference type="Google" id="ProtNLM"/>
    </source>
</evidence>
<feature type="transmembrane region" description="Helical" evidence="4">
    <location>
        <begin position="135"/>
        <end position="153"/>
    </location>
</feature>
<dbReference type="PANTHER" id="PTHR11360:SF308">
    <property type="entry name" value="BLL3089 PROTEIN"/>
    <property type="match status" value="1"/>
</dbReference>
<feature type="transmembrane region" description="Helical" evidence="4">
    <location>
        <begin position="7"/>
        <end position="28"/>
    </location>
</feature>
<dbReference type="Pfam" id="PF07690">
    <property type="entry name" value="MFS_1"/>
    <property type="match status" value="1"/>
</dbReference>
<keyword evidence="2 4" id="KW-1133">Transmembrane helix</keyword>
<feature type="transmembrane region" description="Helical" evidence="4">
    <location>
        <begin position="340"/>
        <end position="359"/>
    </location>
</feature>
<keyword evidence="3 4" id="KW-0472">Membrane</keyword>
<dbReference type="SUPFAM" id="SSF103473">
    <property type="entry name" value="MFS general substrate transporter"/>
    <property type="match status" value="1"/>
</dbReference>
<gene>
    <name evidence="5" type="ORF">KL86APRO_12619</name>
</gene>
<feature type="transmembrane region" description="Helical" evidence="4">
    <location>
        <begin position="365"/>
        <end position="385"/>
    </location>
</feature>
<proteinExistence type="predicted"/>
<evidence type="ECO:0000256" key="1">
    <source>
        <dbReference type="ARBA" id="ARBA00022692"/>
    </source>
</evidence>
<dbReference type="PANTHER" id="PTHR11360">
    <property type="entry name" value="MONOCARBOXYLATE TRANSPORTER"/>
    <property type="match status" value="1"/>
</dbReference>
<feature type="transmembrane region" description="Helical" evidence="4">
    <location>
        <begin position="48"/>
        <end position="68"/>
    </location>
</feature>
<keyword evidence="1 4" id="KW-0812">Transmembrane</keyword>
<dbReference type="InterPro" id="IPR011701">
    <property type="entry name" value="MFS"/>
</dbReference>